<keyword evidence="2" id="KW-1185">Reference proteome</keyword>
<proteinExistence type="predicted"/>
<dbReference type="EMBL" id="CP042469">
    <property type="protein sequence ID" value="QOX63978.1"/>
    <property type="molecule type" value="Genomic_DNA"/>
</dbReference>
<dbReference type="Proteomes" id="UP000594014">
    <property type="component" value="Chromosome"/>
</dbReference>
<evidence type="ECO:0000313" key="2">
    <source>
        <dbReference type="Proteomes" id="UP000594014"/>
    </source>
</evidence>
<reference evidence="1" key="1">
    <citation type="submission" date="2019-08" db="EMBL/GenBank/DDBJ databases">
        <title>Genome sequence of Clostridiales bacterium MT110.</title>
        <authorList>
            <person name="Cao J."/>
        </authorList>
    </citation>
    <scope>NUCLEOTIDE SEQUENCE</scope>
    <source>
        <strain evidence="1">MT110</strain>
    </source>
</reference>
<name>A0ACD1ACH8_9FIRM</name>
<organism evidence="1 2">
    <name type="scientific">Anoxybacterium hadale</name>
    <dbReference type="NCBI Taxonomy" id="3408580"/>
    <lineage>
        <taxon>Bacteria</taxon>
        <taxon>Bacillati</taxon>
        <taxon>Bacillota</taxon>
        <taxon>Clostridia</taxon>
        <taxon>Peptostreptococcales</taxon>
        <taxon>Anaerovoracaceae</taxon>
        <taxon>Anoxybacterium</taxon>
    </lineage>
</organism>
<protein>
    <submittedName>
        <fullName evidence="1">Diguanylate cyclase</fullName>
    </submittedName>
</protein>
<gene>
    <name evidence="1" type="ORF">FRZ06_11850</name>
</gene>
<evidence type="ECO:0000313" key="1">
    <source>
        <dbReference type="EMBL" id="QOX63978.1"/>
    </source>
</evidence>
<accession>A0ACD1ACH8</accession>
<sequence length="430" mass="49737">MNKHIDFYKTLQVHHDAGQDIIDAAYRCLSKMYHPDINKSPIASERMKDINVAYGVVGDSRKRKEYHAEWMRYHGAKPFASTVINKEKQQEKSQPDPVWEAKKEEASAARVLDDFFCDTVNERWENAYQKLTRIDIENIPQEDFLEWKKAVSQVYKLGNYKITYFRKYNNCDYAGVIYPTIYQFSVGLTEMQIATGQICDENTQKYVAFDGSSWRVCLGYTDLKPTILKFKYLAQALPKVDREEVFMKAITKIDLLTGIYSLSGFVEQAEREMLRSQRYGNPLSLAVVRIEPVSELEDHPDENQLDACISYVSEILCGNTRKTDLIGRCNESSFSILFTETKLEEAEAALEKLLLLCETEDYLDYRLYFACISVYRGSMEEMIQLALESAVLRTPAPETEFNEEEMLQAKLGKYKLSDILGFNRKGKNHF</sequence>